<dbReference type="EMBL" id="GDJX01026621">
    <property type="protein sequence ID" value="JAT41315.1"/>
    <property type="molecule type" value="Transcribed_RNA"/>
</dbReference>
<evidence type="ECO:0000313" key="2">
    <source>
        <dbReference type="EMBL" id="JAT41315.1"/>
    </source>
</evidence>
<accession>A0A1D1XFZ2</accession>
<evidence type="ECO:0000256" key="1">
    <source>
        <dbReference type="SAM" id="MobiDB-lite"/>
    </source>
</evidence>
<proteinExistence type="predicted"/>
<dbReference type="Pfam" id="PF14618">
    <property type="entry name" value="DUF4452"/>
    <property type="match status" value="1"/>
</dbReference>
<dbReference type="InterPro" id="IPR027915">
    <property type="entry name" value="DUF4452"/>
</dbReference>
<feature type="compositionally biased region" description="Polar residues" evidence="1">
    <location>
        <begin position="52"/>
        <end position="63"/>
    </location>
</feature>
<dbReference type="AlphaFoldDB" id="A0A1D1XFZ2"/>
<organism evidence="2">
    <name type="scientific">Anthurium amnicola</name>
    <dbReference type="NCBI Taxonomy" id="1678845"/>
    <lineage>
        <taxon>Eukaryota</taxon>
        <taxon>Viridiplantae</taxon>
        <taxon>Streptophyta</taxon>
        <taxon>Embryophyta</taxon>
        <taxon>Tracheophyta</taxon>
        <taxon>Spermatophyta</taxon>
        <taxon>Magnoliopsida</taxon>
        <taxon>Liliopsida</taxon>
        <taxon>Araceae</taxon>
        <taxon>Pothoideae</taxon>
        <taxon>Potheae</taxon>
        <taxon>Anthurium</taxon>
    </lineage>
</organism>
<feature type="region of interest" description="Disordered" evidence="1">
    <location>
        <begin position="52"/>
        <end position="77"/>
    </location>
</feature>
<gene>
    <name evidence="2" type="primary">SPAC22H10.02_7</name>
    <name evidence="2" type="ORF">g.21547</name>
</gene>
<protein>
    <submittedName>
        <fullName evidence="2">Uncharacterized protein C22H10.02</fullName>
    </submittedName>
</protein>
<sequence length="178" mass="19382">MAQLEDLAQAARLEHYRSRQEAARGFDDDLEFCPSLSAEELAEIRRQVSHLVSQGQGKQTTPPQYKRPIPIIDPNNKTPLNIIPTKSGNSSATSIGQISMPSTFFSRPGSPFSFGSSNYSPTMQPYQSMTTPAKVTKSIPIIDPSSGNIVNMPNGNSNNNTNNNNNGFGGFFSDISVR</sequence>
<reference evidence="2" key="1">
    <citation type="submission" date="2015-07" db="EMBL/GenBank/DDBJ databases">
        <title>Transcriptome Assembly of Anthurium amnicola.</title>
        <authorList>
            <person name="Suzuki J."/>
        </authorList>
    </citation>
    <scope>NUCLEOTIDE SEQUENCE</scope>
</reference>
<feature type="region of interest" description="Disordered" evidence="1">
    <location>
        <begin position="156"/>
        <end position="178"/>
    </location>
</feature>
<name>A0A1D1XFZ2_9ARAE</name>
<feature type="compositionally biased region" description="Low complexity" evidence="1">
    <location>
        <begin position="156"/>
        <end position="166"/>
    </location>
</feature>